<evidence type="ECO:0000256" key="2">
    <source>
        <dbReference type="ARBA" id="ARBA00004533"/>
    </source>
</evidence>
<dbReference type="InterPro" id="IPR029787">
    <property type="entry name" value="Nucleotide_cyclase"/>
</dbReference>
<feature type="domain" description="GGDEF" evidence="7">
    <location>
        <begin position="460"/>
        <end position="596"/>
    </location>
</feature>
<evidence type="ECO:0000313" key="9">
    <source>
        <dbReference type="Proteomes" id="UP000557193"/>
    </source>
</evidence>
<dbReference type="NCBIfam" id="TIGR00254">
    <property type="entry name" value="GGDEF"/>
    <property type="match status" value="1"/>
</dbReference>
<feature type="transmembrane region" description="Helical" evidence="6">
    <location>
        <begin position="176"/>
        <end position="197"/>
    </location>
</feature>
<name>A0A7X0BPA4_9PSED</name>
<dbReference type="EC" id="2.7.7.65" evidence="3"/>
<feature type="transmembrane region" description="Helical" evidence="6">
    <location>
        <begin position="295"/>
        <end position="315"/>
    </location>
</feature>
<dbReference type="Pfam" id="PF07696">
    <property type="entry name" value="7TMR-DISMED2"/>
    <property type="match status" value="1"/>
</dbReference>
<dbReference type="GO" id="GO:0005886">
    <property type="term" value="C:plasma membrane"/>
    <property type="evidence" value="ECO:0007669"/>
    <property type="project" value="UniProtKB-SubCell"/>
</dbReference>
<comment type="cofactor">
    <cofactor evidence="1">
        <name>Mg(2+)</name>
        <dbReference type="ChEBI" id="CHEBI:18420"/>
    </cofactor>
</comment>
<evidence type="ECO:0000256" key="1">
    <source>
        <dbReference type="ARBA" id="ARBA00001946"/>
    </source>
</evidence>
<dbReference type="InterPro" id="IPR011622">
    <property type="entry name" value="7TMR_DISM_rcpt_extracell_dom2"/>
</dbReference>
<keyword evidence="9" id="KW-1185">Reference proteome</keyword>
<keyword evidence="6" id="KW-0812">Transmembrane</keyword>
<feature type="transmembrane region" description="Helical" evidence="6">
    <location>
        <begin position="327"/>
        <end position="352"/>
    </location>
</feature>
<dbReference type="GO" id="GO:0043709">
    <property type="term" value="P:cell adhesion involved in single-species biofilm formation"/>
    <property type="evidence" value="ECO:0007669"/>
    <property type="project" value="TreeGrafter"/>
</dbReference>
<feature type="transmembrane region" description="Helical" evidence="6">
    <location>
        <begin position="237"/>
        <end position="257"/>
    </location>
</feature>
<dbReference type="InterPro" id="IPR011623">
    <property type="entry name" value="7TMR_DISM_rcpt_extracell_dom1"/>
</dbReference>
<comment type="subcellular location">
    <subcellularLocation>
        <location evidence="2">Cell inner membrane</location>
    </subcellularLocation>
</comment>
<evidence type="ECO:0000256" key="5">
    <source>
        <dbReference type="SAM" id="Coils"/>
    </source>
</evidence>
<dbReference type="EMBL" id="JACHLL010000001">
    <property type="protein sequence ID" value="MBB6340270.1"/>
    <property type="molecule type" value="Genomic_DNA"/>
</dbReference>
<dbReference type="SUPFAM" id="SSF55073">
    <property type="entry name" value="Nucleotide cyclase"/>
    <property type="match status" value="1"/>
</dbReference>
<dbReference type="GO" id="GO:1902201">
    <property type="term" value="P:negative regulation of bacterial-type flagellum-dependent cell motility"/>
    <property type="evidence" value="ECO:0007669"/>
    <property type="project" value="TreeGrafter"/>
</dbReference>
<dbReference type="InterPro" id="IPR043128">
    <property type="entry name" value="Rev_trsase/Diguanyl_cyclase"/>
</dbReference>
<evidence type="ECO:0000256" key="4">
    <source>
        <dbReference type="ARBA" id="ARBA00034247"/>
    </source>
</evidence>
<organism evidence="8 9">
    <name type="scientific">Pseudomonas fluvialis</name>
    <dbReference type="NCBI Taxonomy" id="1793966"/>
    <lineage>
        <taxon>Bacteria</taxon>
        <taxon>Pseudomonadati</taxon>
        <taxon>Pseudomonadota</taxon>
        <taxon>Gammaproteobacteria</taxon>
        <taxon>Pseudomonadales</taxon>
        <taxon>Pseudomonadaceae</taxon>
        <taxon>Pseudomonas</taxon>
    </lineage>
</organism>
<feature type="transmembrane region" description="Helical" evidence="6">
    <location>
        <begin position="358"/>
        <end position="376"/>
    </location>
</feature>
<protein>
    <recommendedName>
        <fullName evidence="3">diguanylate cyclase</fullName>
        <ecNumber evidence="3">2.7.7.65</ecNumber>
    </recommendedName>
</protein>
<comment type="catalytic activity">
    <reaction evidence="4">
        <text>2 GTP = 3',3'-c-di-GMP + 2 diphosphate</text>
        <dbReference type="Rhea" id="RHEA:24898"/>
        <dbReference type="ChEBI" id="CHEBI:33019"/>
        <dbReference type="ChEBI" id="CHEBI:37565"/>
        <dbReference type="ChEBI" id="CHEBI:58805"/>
        <dbReference type="EC" id="2.7.7.65"/>
    </reaction>
</comment>
<dbReference type="PROSITE" id="PS50887">
    <property type="entry name" value="GGDEF"/>
    <property type="match status" value="1"/>
</dbReference>
<comment type="caution">
    <text evidence="8">The sequence shown here is derived from an EMBL/GenBank/DDBJ whole genome shotgun (WGS) entry which is preliminary data.</text>
</comment>
<reference evidence="8 9" key="1">
    <citation type="submission" date="2020-08" db="EMBL/GenBank/DDBJ databases">
        <title>Functional genomics of gut bacteria from endangered species of beetles.</title>
        <authorList>
            <person name="Carlos-Shanley C."/>
        </authorList>
    </citation>
    <scope>NUCLEOTIDE SEQUENCE [LARGE SCALE GENOMIC DNA]</scope>
    <source>
        <strain evidence="8 9">S00202</strain>
    </source>
</reference>
<evidence type="ECO:0000259" key="7">
    <source>
        <dbReference type="PROSITE" id="PS50887"/>
    </source>
</evidence>
<accession>A0A7X0BPA4</accession>
<dbReference type="SMART" id="SM00267">
    <property type="entry name" value="GGDEF"/>
    <property type="match status" value="1"/>
</dbReference>
<dbReference type="InterPro" id="IPR000160">
    <property type="entry name" value="GGDEF_dom"/>
</dbReference>
<dbReference type="InterPro" id="IPR050469">
    <property type="entry name" value="Diguanylate_Cyclase"/>
</dbReference>
<keyword evidence="5" id="KW-0175">Coiled coil</keyword>
<keyword evidence="6" id="KW-0472">Membrane</keyword>
<dbReference type="GO" id="GO:0052621">
    <property type="term" value="F:diguanylate cyclase activity"/>
    <property type="evidence" value="ECO:0007669"/>
    <property type="project" value="UniProtKB-EC"/>
</dbReference>
<evidence type="ECO:0000256" key="3">
    <source>
        <dbReference type="ARBA" id="ARBA00012528"/>
    </source>
</evidence>
<dbReference type="PANTHER" id="PTHR45138">
    <property type="entry name" value="REGULATORY COMPONENTS OF SENSORY TRANSDUCTION SYSTEM"/>
    <property type="match status" value="1"/>
</dbReference>
<evidence type="ECO:0000256" key="6">
    <source>
        <dbReference type="SAM" id="Phobius"/>
    </source>
</evidence>
<dbReference type="CDD" id="cd01949">
    <property type="entry name" value="GGDEF"/>
    <property type="match status" value="1"/>
</dbReference>
<feature type="transmembrane region" description="Helical" evidence="6">
    <location>
        <begin position="204"/>
        <end position="225"/>
    </location>
</feature>
<feature type="transmembrane region" description="Helical" evidence="6">
    <location>
        <begin position="269"/>
        <end position="289"/>
    </location>
</feature>
<keyword evidence="6" id="KW-1133">Transmembrane helix</keyword>
<dbReference type="FunFam" id="3.30.70.270:FF:000001">
    <property type="entry name" value="Diguanylate cyclase domain protein"/>
    <property type="match status" value="1"/>
</dbReference>
<dbReference type="AlphaFoldDB" id="A0A7X0BPA4"/>
<dbReference type="Proteomes" id="UP000557193">
    <property type="component" value="Unassembled WGS sequence"/>
</dbReference>
<sequence>MHRIVLVLSQLWLAILTLANLTVCSAAPIDLPGSPASVQLPAALEYRFSEQHLDSPAQLGDAPWHLWPSKTLHLIGESRQLWLRVPLTLDSGARRWLLQSEWPQMGRIHAFIEQDGQLQALTQRPRERYPTFELPAAGSGAPAMLYVAVAYSDISLVPLRLLSENELQNWREQSNLWLGLFFGLGLAVILFNFFLWLSTRTPAFFWYVLFQIAVYSFEAVRFGVYVPYLGEASHGRAFVFSAGLAFLCGNLFAIKLLEIEQIAPRHWQLFRWVVAALSLYVLLLATPWSAPVIGIAMPIATFGALVPVVMALLYTRGAQRYLKLYSLAWGLLILGTLVLNLNLVGLIGMSWISTYGQLVGLSIEALLLSFVLGARMNDLQRERTLMANELLTMKQEANQRLQREVEEKTRALNLAMAELRLANASLTTRSLTDPLTGIANRRHFDEVLPKALARATREQSSLCLALFDIDHFKSFNDRYGHLVGDDCLRQVAQTLQAQLQRPDDLLARYGGEEFVLLLPATHFEGALQLLEELREAIAAIDFHVDGQHVPITVSGGCASWPGSLNSIAPEQLIEAADQQLYLAKQQGRNRICGVTLDSISA</sequence>
<evidence type="ECO:0000313" key="8">
    <source>
        <dbReference type="EMBL" id="MBB6340270.1"/>
    </source>
</evidence>
<dbReference type="Pfam" id="PF00990">
    <property type="entry name" value="GGDEF"/>
    <property type="match status" value="1"/>
</dbReference>
<dbReference type="RefSeq" id="WP_184680202.1">
    <property type="nucleotide sequence ID" value="NZ_JACHLL010000001.1"/>
</dbReference>
<dbReference type="PANTHER" id="PTHR45138:SF9">
    <property type="entry name" value="DIGUANYLATE CYCLASE DGCM-RELATED"/>
    <property type="match status" value="1"/>
</dbReference>
<gene>
    <name evidence="8" type="ORF">HNP49_000420</name>
</gene>
<proteinExistence type="predicted"/>
<dbReference type="Pfam" id="PF07695">
    <property type="entry name" value="7TMR-DISM_7TM"/>
    <property type="match status" value="1"/>
</dbReference>
<feature type="coiled-coil region" evidence="5">
    <location>
        <begin position="376"/>
        <end position="418"/>
    </location>
</feature>
<dbReference type="Gene3D" id="3.30.70.270">
    <property type="match status" value="1"/>
</dbReference>